<accession>A0A1Q5PF51</accession>
<dbReference type="SUPFAM" id="SSF51905">
    <property type="entry name" value="FAD/NAD(P)-binding domain"/>
    <property type="match status" value="1"/>
</dbReference>
<dbReference type="Gene3D" id="3.50.50.60">
    <property type="entry name" value="FAD/NAD(P)-binding domain"/>
    <property type="match status" value="2"/>
</dbReference>
<dbReference type="PANTHER" id="PTHR43734:SF7">
    <property type="entry name" value="4,4'-DIAPONEUROSPORENE OXYGENASE"/>
    <property type="match status" value="1"/>
</dbReference>
<dbReference type="NCBIfam" id="TIGR02734">
    <property type="entry name" value="crtI_fam"/>
    <property type="match status" value="1"/>
</dbReference>
<dbReference type="GO" id="GO:0016491">
    <property type="term" value="F:oxidoreductase activity"/>
    <property type="evidence" value="ECO:0007669"/>
    <property type="project" value="UniProtKB-KW"/>
</dbReference>
<dbReference type="GO" id="GO:0016117">
    <property type="term" value="P:carotenoid biosynthetic process"/>
    <property type="evidence" value="ECO:0007669"/>
    <property type="project" value="UniProtKB-KW"/>
</dbReference>
<comment type="pathway">
    <text evidence="1 5">Carotenoid biosynthesis.</text>
</comment>
<evidence type="ECO:0000313" key="7">
    <source>
        <dbReference type="EMBL" id="OKL40869.1"/>
    </source>
</evidence>
<keyword evidence="3 5" id="KW-0125">Carotenoid biosynthesis</keyword>
<evidence type="ECO:0000256" key="5">
    <source>
        <dbReference type="RuleBase" id="RU362075"/>
    </source>
</evidence>
<sequence length="500" mass="55146">MRKAAIIGAGIGGIATAVRLAVKGYGVTVLEANPTFGGKMQEFWLGKYRFDAGPSLFTLPHLVDELFTLAGRTPSDYFRYSRLDPITHYFWPDGSHVKAWADADKFAGEAERQLGVPGQAVREALQKSARLYRGTAGTFLQKSLHRLDTYLSPDVLKALGCLSDLGLTTTMHQENTRQFSDSRFVQLLDRFATYNGSDPYQAPGTLNIIPHLEHNIGAFYPGGGMYSIAASLVKLAEELGVAFKYNEPVKQILTSGKRITGVETSHATYKADVVVSNMDVVPTYRRLLPHQKAPEQTLQQPRSSSALIFYWGIKKEFEQLHVHNIFFSQDYKAEFEHIFKYKTVSPDPTVYLNITSKADPQDAPAGGENWFVMVNVPHNQGQDWQQLTTDTRQAVLQKLSKMLGTNIESLIEQEQVLDPLLIESRTSSFGGALYGSSSNNRMAAFLRHPNFSSKLKGLYFCGGSVHPGGGIPLCLLSAKIVGELVPAVAPSPAKPHQPHA</sequence>
<evidence type="ECO:0000256" key="4">
    <source>
        <dbReference type="ARBA" id="ARBA00023002"/>
    </source>
</evidence>
<protein>
    <submittedName>
        <fullName evidence="7">Phytoene dehydrogenase</fullName>
    </submittedName>
</protein>
<proteinExistence type="inferred from homology"/>
<feature type="domain" description="Amine oxidase" evidence="6">
    <location>
        <begin position="11"/>
        <end position="480"/>
    </location>
</feature>
<dbReference type="OrthoDB" id="9774675at2"/>
<evidence type="ECO:0000256" key="3">
    <source>
        <dbReference type="ARBA" id="ARBA00022746"/>
    </source>
</evidence>
<evidence type="ECO:0000256" key="1">
    <source>
        <dbReference type="ARBA" id="ARBA00004829"/>
    </source>
</evidence>
<comment type="similarity">
    <text evidence="2 5">Belongs to the carotenoid/retinoid oxidoreductase family.</text>
</comment>
<gene>
    <name evidence="7" type="ORF">A3841_13565</name>
</gene>
<keyword evidence="8" id="KW-1185">Reference proteome</keyword>
<dbReference type="InterPro" id="IPR036188">
    <property type="entry name" value="FAD/NAD-bd_sf"/>
</dbReference>
<dbReference type="InterPro" id="IPR002937">
    <property type="entry name" value="Amino_oxidase"/>
</dbReference>
<evidence type="ECO:0000259" key="6">
    <source>
        <dbReference type="Pfam" id="PF01593"/>
    </source>
</evidence>
<dbReference type="Proteomes" id="UP000186551">
    <property type="component" value="Unassembled WGS sequence"/>
</dbReference>
<dbReference type="NCBIfam" id="NF042421">
    <property type="entry name" value="hydcarot_desat_CrtD"/>
    <property type="match status" value="1"/>
</dbReference>
<organism evidence="7 8">
    <name type="scientific">Pontibacter flavimaris</name>
    <dbReference type="NCBI Taxonomy" id="1797110"/>
    <lineage>
        <taxon>Bacteria</taxon>
        <taxon>Pseudomonadati</taxon>
        <taxon>Bacteroidota</taxon>
        <taxon>Cytophagia</taxon>
        <taxon>Cytophagales</taxon>
        <taxon>Hymenobacteraceae</taxon>
        <taxon>Pontibacter</taxon>
    </lineage>
</organism>
<dbReference type="RefSeq" id="WP_073851487.1">
    <property type="nucleotide sequence ID" value="NZ_LVWA01000004.1"/>
</dbReference>
<dbReference type="STRING" id="1797110.A3841_13565"/>
<evidence type="ECO:0000256" key="2">
    <source>
        <dbReference type="ARBA" id="ARBA00006046"/>
    </source>
</evidence>
<dbReference type="InterPro" id="IPR014105">
    <property type="entry name" value="Carotenoid/retinoid_OxRdtase"/>
</dbReference>
<dbReference type="EMBL" id="LVWA01000004">
    <property type="protein sequence ID" value="OKL40869.1"/>
    <property type="molecule type" value="Genomic_DNA"/>
</dbReference>
<dbReference type="PANTHER" id="PTHR43734">
    <property type="entry name" value="PHYTOENE DESATURASE"/>
    <property type="match status" value="1"/>
</dbReference>
<comment type="caution">
    <text evidence="7">The sequence shown here is derived from an EMBL/GenBank/DDBJ whole genome shotgun (WGS) entry which is preliminary data.</text>
</comment>
<dbReference type="InterPro" id="IPR054840">
    <property type="entry name" value="hydcarot_desat_CrtD"/>
</dbReference>
<dbReference type="Pfam" id="PF01593">
    <property type="entry name" value="Amino_oxidase"/>
    <property type="match status" value="1"/>
</dbReference>
<name>A0A1Q5PF51_9BACT</name>
<reference evidence="7 8" key="1">
    <citation type="submission" date="2016-03" db="EMBL/GenBank/DDBJ databases">
        <title>Genome sequence of Pontibacter sp. nov., of the family cytophagaceae, isolated from marine sediment of the Yellow Sea, China.</title>
        <authorList>
            <person name="Zhang G."/>
            <person name="Zhang R."/>
        </authorList>
    </citation>
    <scope>NUCLEOTIDE SEQUENCE [LARGE SCALE GENOMIC DNA]</scope>
    <source>
        <strain evidence="7 8">S10-8</strain>
    </source>
</reference>
<evidence type="ECO:0000313" key="8">
    <source>
        <dbReference type="Proteomes" id="UP000186551"/>
    </source>
</evidence>
<keyword evidence="4 5" id="KW-0560">Oxidoreductase</keyword>
<dbReference type="AlphaFoldDB" id="A0A1Q5PF51"/>